<organism evidence="5 6">
    <name type="scientific">Coniosporium apollinis</name>
    <dbReference type="NCBI Taxonomy" id="61459"/>
    <lineage>
        <taxon>Eukaryota</taxon>
        <taxon>Fungi</taxon>
        <taxon>Dikarya</taxon>
        <taxon>Ascomycota</taxon>
        <taxon>Pezizomycotina</taxon>
        <taxon>Dothideomycetes</taxon>
        <taxon>Dothideomycetes incertae sedis</taxon>
        <taxon>Coniosporium</taxon>
    </lineage>
</organism>
<feature type="domain" description="CID" evidence="4">
    <location>
        <begin position="1"/>
        <end position="151"/>
    </location>
</feature>
<reference evidence="5" key="1">
    <citation type="submission" date="2022-10" db="EMBL/GenBank/DDBJ databases">
        <title>Culturing micro-colonial fungi from biological soil crusts in the Mojave desert and describing Neophaeococcomyces mojavensis, and introducing the new genera and species Taxawa tesnikishii.</title>
        <authorList>
            <person name="Kurbessoian T."/>
            <person name="Stajich J.E."/>
        </authorList>
    </citation>
    <scope>NUCLEOTIDE SEQUENCE</scope>
    <source>
        <strain evidence="5">TK_1</strain>
    </source>
</reference>
<dbReference type="PROSITE" id="PS51391">
    <property type="entry name" value="CID"/>
    <property type="match status" value="1"/>
</dbReference>
<dbReference type="InterPro" id="IPR035979">
    <property type="entry name" value="RBD_domain_sf"/>
</dbReference>
<dbReference type="InterPro" id="IPR008942">
    <property type="entry name" value="ENTH_VHS"/>
</dbReference>
<evidence type="ECO:0000256" key="2">
    <source>
        <dbReference type="SAM" id="MobiDB-lite"/>
    </source>
</evidence>
<dbReference type="InterPro" id="IPR000504">
    <property type="entry name" value="RRM_dom"/>
</dbReference>
<gene>
    <name evidence="5" type="ORF">H2201_004466</name>
</gene>
<dbReference type="SUPFAM" id="SSF48464">
    <property type="entry name" value="ENTH/VHS domain"/>
    <property type="match status" value="1"/>
</dbReference>
<dbReference type="CDD" id="cd16984">
    <property type="entry name" value="CID_Nrd1_like"/>
    <property type="match status" value="1"/>
</dbReference>
<protein>
    <recommendedName>
        <fullName evidence="7">CID domain-containing protein</fullName>
    </recommendedName>
</protein>
<keyword evidence="1" id="KW-0694">RNA-binding</keyword>
<accession>A0ABQ9NVU5</accession>
<dbReference type="Pfam" id="PF00076">
    <property type="entry name" value="RRM_1"/>
    <property type="match status" value="1"/>
</dbReference>
<evidence type="ECO:0000256" key="1">
    <source>
        <dbReference type="PROSITE-ProRule" id="PRU00176"/>
    </source>
</evidence>
<dbReference type="PROSITE" id="PS50102">
    <property type="entry name" value="RRM"/>
    <property type="match status" value="1"/>
</dbReference>
<feature type="region of interest" description="Disordered" evidence="2">
    <location>
        <begin position="153"/>
        <end position="180"/>
    </location>
</feature>
<dbReference type="Pfam" id="PF04818">
    <property type="entry name" value="CID"/>
    <property type="match status" value="1"/>
</dbReference>
<feature type="domain" description="RRM" evidence="3">
    <location>
        <begin position="441"/>
        <end position="508"/>
    </location>
</feature>
<dbReference type="InterPro" id="IPR048892">
    <property type="entry name" value="Nrd1_Seb1_dom2"/>
</dbReference>
<dbReference type="Proteomes" id="UP001172684">
    <property type="component" value="Unassembled WGS sequence"/>
</dbReference>
<dbReference type="Gene3D" id="1.25.40.90">
    <property type="match status" value="1"/>
</dbReference>
<evidence type="ECO:0000313" key="5">
    <source>
        <dbReference type="EMBL" id="KAJ9665389.1"/>
    </source>
</evidence>
<dbReference type="Pfam" id="PF21380">
    <property type="entry name" value="Nrd1-Seb1_dom2"/>
    <property type="match status" value="1"/>
</dbReference>
<name>A0ABQ9NVU5_9PEZI</name>
<evidence type="ECO:0000313" key="6">
    <source>
        <dbReference type="Proteomes" id="UP001172684"/>
    </source>
</evidence>
<dbReference type="SUPFAM" id="SSF54928">
    <property type="entry name" value="RNA-binding domain, RBD"/>
    <property type="match status" value="1"/>
</dbReference>
<dbReference type="EMBL" id="JAPDRL010000029">
    <property type="protein sequence ID" value="KAJ9665389.1"/>
    <property type="molecule type" value="Genomic_DNA"/>
</dbReference>
<proteinExistence type="predicted"/>
<dbReference type="SMART" id="SM00360">
    <property type="entry name" value="RRM"/>
    <property type="match status" value="1"/>
</dbReference>
<dbReference type="SMART" id="SM00582">
    <property type="entry name" value="RPR"/>
    <property type="match status" value="1"/>
</dbReference>
<sequence length="641" mass="68595">MEELDAQLQSLQALKPPGVTKTKIESITAICIADIQAESLIIQTILAHFQRTPATHKLGVLYVVDSVTRQWVEKARQAGQALSGSAATQGTYAAGVHKITEVLPMMMNELIQHAPENQKEKVKKLLDIWERGHTFPATMLADFKQKLEAPSLTRSYTPSGDPPSSAIEVPRTAAQQTVGQPQLVDTAATTAAPVSQDPGSILASLANMGTQAPASAVPAPYAAQSQGNFTHVTSTQHQDVALPALQAESALPYMPQTNVHAASTNGNVNGPAVQANAAAVAFQFAENFPGGLPAFVQILQAIQQQNLPPQQETQLLTMLGFPQGASTAPPVLPATAQPAIGMPAKRMSRTVGMWFKTITHSEIVAARLIIRIKDDASHRPIVALVLRTVFMIPQLYPLGTQTPPAHLNKPISPANVPRGLQPKWVEFDKSLAPGTIKVLSRTLFIGGVNCSEAEVKSIFSRFGKVQTCIVNPDKHHAFVKMVDRKDAVAAKVGMENSTDPEVVNKARSTRWGVGFGPRECSDYNTGISIIPIDRLTDADRKWVVSAEYGGTGGIPLESGMVMEEPDIEIGAGVSSKAISARMGPEPIHHRGGGNMGRKKHFDPGAPRYRKADKRTSPKADAAIGVPPPVPGFGFQLPGMNR</sequence>
<evidence type="ECO:0000259" key="3">
    <source>
        <dbReference type="PROSITE" id="PS50102"/>
    </source>
</evidence>
<dbReference type="InterPro" id="IPR006569">
    <property type="entry name" value="CID_dom"/>
</dbReference>
<keyword evidence="6" id="KW-1185">Reference proteome</keyword>
<feature type="region of interest" description="Disordered" evidence="2">
    <location>
        <begin position="587"/>
        <end position="641"/>
    </location>
</feature>
<evidence type="ECO:0008006" key="7">
    <source>
        <dbReference type="Google" id="ProtNLM"/>
    </source>
</evidence>
<dbReference type="Gene3D" id="3.30.70.330">
    <property type="match status" value="1"/>
</dbReference>
<comment type="caution">
    <text evidence="5">The sequence shown here is derived from an EMBL/GenBank/DDBJ whole genome shotgun (WGS) entry which is preliminary data.</text>
</comment>
<dbReference type="InterPro" id="IPR012677">
    <property type="entry name" value="Nucleotide-bd_a/b_plait_sf"/>
</dbReference>
<evidence type="ECO:0000259" key="4">
    <source>
        <dbReference type="PROSITE" id="PS51391"/>
    </source>
</evidence>